<accession>A0ACC0U9S2</accession>
<name>A0ACC0U9S2_9AGAM</name>
<sequence>MSSLSFGGMCSTCNPWGYFKDLFPPHSVTVDCIPSSGNHSGILSTSHLMPTAPTINPPNFDKLAFRKYMKNIGRAYRKQAVELVSLCRTFVAAQEQSPDSLADVELGMALKVVDDALRSAAEVKNKTSVEVDNKFETAIATLSAYEAVNHPKDPMTSDSHMKTVRERMSEATTKDKSSSGILNTLKEKLKPAPVAWSDPTTVVEFLLFKSLPDDNPTVVKQELGKGSKLTEILWNFARYKDERRLTLSQNPHFYKHLPGSKADYRDNFRTDPTEDFSEPTRIYVLTDRPGRIYLESDQTSRAFGNVWAPSKAIIFKDVCGKLEGESIVHASLQSTSNQWYLDEPPLSPTSPPEAPSPNRSNPSPTMTATSIGSVVDTTFEDWREPIRRRLNSPDTSICIRATPPSASSSSPSSPSSLTPSACSSGSGSDGSPPSKLSMRSTRSTARRTHRSAQPMAVSQRPPTSRLSQRMPTSSRSTTTLQQTPIAALPLAVKATPPPNPTIIIAPPPHNVPQRREPPKDPLRGEAPMPSQIPGEKPFFLKNPTLCPSGFVATPLRVTSLPEPFGFRLGGVDAKRSPNRVDRDVKPTKPPPKTRGVSPNLSHVWQFWIQKDSKLQMQSGITKR</sequence>
<evidence type="ECO:0000313" key="2">
    <source>
        <dbReference type="Proteomes" id="UP001207468"/>
    </source>
</evidence>
<evidence type="ECO:0000313" key="1">
    <source>
        <dbReference type="EMBL" id="KAI9507837.1"/>
    </source>
</evidence>
<organism evidence="1 2">
    <name type="scientific">Russula earlei</name>
    <dbReference type="NCBI Taxonomy" id="71964"/>
    <lineage>
        <taxon>Eukaryota</taxon>
        <taxon>Fungi</taxon>
        <taxon>Dikarya</taxon>
        <taxon>Basidiomycota</taxon>
        <taxon>Agaricomycotina</taxon>
        <taxon>Agaricomycetes</taxon>
        <taxon>Russulales</taxon>
        <taxon>Russulaceae</taxon>
        <taxon>Russula</taxon>
    </lineage>
</organism>
<dbReference type="EMBL" id="JAGFNK010000110">
    <property type="protein sequence ID" value="KAI9507837.1"/>
    <property type="molecule type" value="Genomic_DNA"/>
</dbReference>
<keyword evidence="2" id="KW-1185">Reference proteome</keyword>
<protein>
    <submittedName>
        <fullName evidence="1">Uncharacterized protein</fullName>
    </submittedName>
</protein>
<dbReference type="Proteomes" id="UP001207468">
    <property type="component" value="Unassembled WGS sequence"/>
</dbReference>
<comment type="caution">
    <text evidence="1">The sequence shown here is derived from an EMBL/GenBank/DDBJ whole genome shotgun (WGS) entry which is preliminary data.</text>
</comment>
<proteinExistence type="predicted"/>
<gene>
    <name evidence="1" type="ORF">F5148DRAFT_63791</name>
</gene>
<reference evidence="1" key="1">
    <citation type="submission" date="2021-03" db="EMBL/GenBank/DDBJ databases">
        <title>Evolutionary priming and transition to the ectomycorrhizal habit in an iconic lineage of mushroom-forming fungi: is preadaptation a requirement?</title>
        <authorList>
            <consortium name="DOE Joint Genome Institute"/>
            <person name="Looney B.P."/>
            <person name="Miyauchi S."/>
            <person name="Morin E."/>
            <person name="Drula E."/>
            <person name="Courty P.E."/>
            <person name="Chicoki N."/>
            <person name="Fauchery L."/>
            <person name="Kohler A."/>
            <person name="Kuo A."/>
            <person name="LaButti K."/>
            <person name="Pangilinan J."/>
            <person name="Lipzen A."/>
            <person name="Riley R."/>
            <person name="Andreopoulos W."/>
            <person name="He G."/>
            <person name="Johnson J."/>
            <person name="Barry K.W."/>
            <person name="Grigoriev I.V."/>
            <person name="Nagy L."/>
            <person name="Hibbett D."/>
            <person name="Henrissat B."/>
            <person name="Matheny P.B."/>
            <person name="Labbe J."/>
            <person name="Martin A.F."/>
        </authorList>
    </citation>
    <scope>NUCLEOTIDE SEQUENCE</scope>
    <source>
        <strain evidence="1">BPL698</strain>
    </source>
</reference>